<evidence type="ECO:0000313" key="3">
    <source>
        <dbReference type="EMBL" id="QOY52281.1"/>
    </source>
</evidence>
<dbReference type="InterPro" id="IPR036397">
    <property type="entry name" value="RNaseH_sf"/>
</dbReference>
<keyword evidence="4" id="KW-1185">Reference proteome</keyword>
<dbReference type="InterPro" id="IPR054353">
    <property type="entry name" value="IstA-like_C"/>
</dbReference>
<dbReference type="SUPFAM" id="SSF53098">
    <property type="entry name" value="Ribonuclease H-like"/>
    <property type="match status" value="1"/>
</dbReference>
<organism evidence="3 4">
    <name type="scientific">Candidatus Sulfurimonas baltica</name>
    <dbReference type="NCBI Taxonomy" id="2740404"/>
    <lineage>
        <taxon>Bacteria</taxon>
        <taxon>Pseudomonadati</taxon>
        <taxon>Campylobacterota</taxon>
        <taxon>Epsilonproteobacteria</taxon>
        <taxon>Campylobacterales</taxon>
        <taxon>Sulfurimonadaceae</taxon>
        <taxon>Sulfurimonas</taxon>
    </lineage>
</organism>
<gene>
    <name evidence="3" type="ORF">HUE88_00880</name>
</gene>
<feature type="domain" description="Integrase catalytic" evidence="2">
    <location>
        <begin position="129"/>
        <end position="318"/>
    </location>
</feature>
<dbReference type="KEGG" id="sbal:HUE88_00880"/>
<dbReference type="Proteomes" id="UP000593994">
    <property type="component" value="Chromosome"/>
</dbReference>
<dbReference type="PANTHER" id="PTHR35004">
    <property type="entry name" value="TRANSPOSASE RV3428C-RELATED"/>
    <property type="match status" value="1"/>
</dbReference>
<evidence type="ECO:0000259" key="2">
    <source>
        <dbReference type="PROSITE" id="PS50994"/>
    </source>
</evidence>
<dbReference type="InterPro" id="IPR001584">
    <property type="entry name" value="Integrase_cat-core"/>
</dbReference>
<dbReference type="AlphaFoldDB" id="A0A7S7LVT4"/>
<evidence type="ECO:0000313" key="4">
    <source>
        <dbReference type="Proteomes" id="UP000593994"/>
    </source>
</evidence>
<dbReference type="EMBL" id="CP054492">
    <property type="protein sequence ID" value="QOY52281.1"/>
    <property type="molecule type" value="Genomic_DNA"/>
</dbReference>
<sequence>MRIISMKQVRDVLQLHSVMNLSLRRIEGATRVAKSTISDYIKRFKTSGLSIEQINILDDDSLRLKLFPEHSSVIVSRRAMPDMNYLHKEMKLRKKTKVTLQLLWEEYKVDNPDGYEYTQFRLYYSRFKRTLNPSMRQTHLAGEKVFVDYSGLTMPIYNQRTGEVEKAQIFVAVLGASGYTFVHATPSQTQEDFIYSHVMCYSFYGGIPRVIVPDNLKSAIISNNKNGIVVNESYADLNRHYSIAVEPARPRKPKDKPKAEQGVQAIQRYILARFRHHKFFSVDELNQALAPLLDRYNDKVIKHLQKSRTELFEELDKPYLNPLPMNRYVYKQFKIARVNQDYHITLEKCNYSVPFKYIKEEVEVRYSTQSVYIYHKHKLIATHPRLRRIGESSTLHEHMPNDHQYINEKMNPDRLRSWAKNIGEFSSVFVEDAFEEVQHNPQAYRKISAVLSLARIYGKTELELALMYAVRMRTVTTKSIKSILDKKLYLAKSANNTIPPKQSLFDTHTNIRGADEYK</sequence>
<proteinExistence type="inferred from homology"/>
<protein>
    <submittedName>
        <fullName evidence="3">IS21 family transposase</fullName>
    </submittedName>
</protein>
<accession>A0A7S7LVT4</accession>
<reference evidence="3 4" key="1">
    <citation type="submission" date="2020-05" db="EMBL/GenBank/DDBJ databases">
        <title>Sulfurimonas marisnigri, sp. nov., and Sulfurimonas baltica, sp. nov., manganese oxide reducing chemolithoautotrophs of the class Epsilonproteobacteria isolated from the pelagic redoxclines of the Black and Baltic Seas and emended description of the genus Sulfurimonas.</title>
        <authorList>
            <person name="Henkel J.V."/>
            <person name="Laudan C."/>
            <person name="Werner J."/>
            <person name="Neu T."/>
            <person name="Plewe S."/>
            <person name="Sproer C."/>
            <person name="Bunk B."/>
            <person name="Schulz-Vogt H.N."/>
        </authorList>
    </citation>
    <scope>NUCLEOTIDE SEQUENCE [LARGE SCALE GENOMIC DNA]</scope>
    <source>
        <strain evidence="3 4">GD2</strain>
    </source>
</reference>
<comment type="similarity">
    <text evidence="1">Belongs to the transposase IS21/IS408/IS1162 family.</text>
</comment>
<dbReference type="GO" id="GO:0015074">
    <property type="term" value="P:DNA integration"/>
    <property type="evidence" value="ECO:0007669"/>
    <property type="project" value="InterPro"/>
</dbReference>
<name>A0A7S7LVT4_9BACT</name>
<dbReference type="Pfam" id="PF22483">
    <property type="entry name" value="Mu-transpos_C_2"/>
    <property type="match status" value="1"/>
</dbReference>
<dbReference type="NCBIfam" id="NF033546">
    <property type="entry name" value="transpos_IS21"/>
    <property type="match status" value="1"/>
</dbReference>
<evidence type="ECO:0000256" key="1">
    <source>
        <dbReference type="ARBA" id="ARBA00009277"/>
    </source>
</evidence>
<dbReference type="PROSITE" id="PS50994">
    <property type="entry name" value="INTEGRASE"/>
    <property type="match status" value="1"/>
</dbReference>
<dbReference type="InterPro" id="IPR012337">
    <property type="entry name" value="RNaseH-like_sf"/>
</dbReference>
<dbReference type="Gene3D" id="3.30.420.10">
    <property type="entry name" value="Ribonuclease H-like superfamily/Ribonuclease H"/>
    <property type="match status" value="1"/>
</dbReference>
<dbReference type="PANTHER" id="PTHR35004:SF8">
    <property type="entry name" value="TRANSPOSASE RV3428C-RELATED"/>
    <property type="match status" value="1"/>
</dbReference>
<dbReference type="GO" id="GO:0003676">
    <property type="term" value="F:nucleic acid binding"/>
    <property type="evidence" value="ECO:0007669"/>
    <property type="project" value="InterPro"/>
</dbReference>